<evidence type="ECO:0000313" key="1">
    <source>
        <dbReference type="EMBL" id="RAQ30634.1"/>
    </source>
</evidence>
<gene>
    <name evidence="1" type="ORF">DPQ25_03870</name>
</gene>
<dbReference type="EMBL" id="QLYR01000001">
    <property type="protein sequence ID" value="RAQ30634.1"/>
    <property type="molecule type" value="Genomic_DNA"/>
</dbReference>
<evidence type="ECO:0000313" key="2">
    <source>
        <dbReference type="Proteomes" id="UP000249377"/>
    </source>
</evidence>
<proteinExistence type="predicted"/>
<sequence length="59" mass="7567">MLWRRRKVKKQKKLHRVFIYFWGPFQSIRFFLWVKKSNKNALFSRFCRWKALCFSEKHE</sequence>
<protein>
    <submittedName>
        <fullName evidence="1">Uncharacterized protein</fullName>
    </submittedName>
</protein>
<name>A0A328UKW9_9FIRM</name>
<reference evidence="1 2" key="1">
    <citation type="submission" date="2018-06" db="EMBL/GenBank/DDBJ databases">
        <title>Noncontiguous genome sequence of Ruminococcaceae bacterium ASD2818.</title>
        <authorList>
            <person name="Chaplin A.V."/>
            <person name="Sokolova S.R."/>
            <person name="Kochetkova T.O."/>
            <person name="Goltsov A.Y."/>
            <person name="Trofimov D.Y."/>
            <person name="Efimov B.A."/>
        </authorList>
    </citation>
    <scope>NUCLEOTIDE SEQUENCE [LARGE SCALE GENOMIC DNA]</scope>
    <source>
        <strain evidence="1 2">ASD2818</strain>
    </source>
</reference>
<dbReference type="AlphaFoldDB" id="A0A328UKW9"/>
<organism evidence="1 2">
    <name type="scientific">Hydrogeniiclostridium mannosilyticum</name>
    <dbReference type="NCBI Taxonomy" id="2764322"/>
    <lineage>
        <taxon>Bacteria</taxon>
        <taxon>Bacillati</taxon>
        <taxon>Bacillota</taxon>
        <taxon>Clostridia</taxon>
        <taxon>Eubacteriales</taxon>
        <taxon>Acutalibacteraceae</taxon>
        <taxon>Hydrogeniiclostridium</taxon>
    </lineage>
</organism>
<comment type="caution">
    <text evidence="1">The sequence shown here is derived from an EMBL/GenBank/DDBJ whole genome shotgun (WGS) entry which is preliminary data.</text>
</comment>
<keyword evidence="2" id="KW-1185">Reference proteome</keyword>
<accession>A0A328UKW9</accession>
<dbReference type="Proteomes" id="UP000249377">
    <property type="component" value="Unassembled WGS sequence"/>
</dbReference>